<dbReference type="Proteomes" id="UP000785679">
    <property type="component" value="Unassembled WGS sequence"/>
</dbReference>
<dbReference type="AlphaFoldDB" id="A0A8J8NDY8"/>
<dbReference type="Pfam" id="PF00134">
    <property type="entry name" value="Cyclin_N"/>
    <property type="match status" value="1"/>
</dbReference>
<evidence type="ECO:0000313" key="4">
    <source>
        <dbReference type="EMBL" id="TNV73212.1"/>
    </source>
</evidence>
<feature type="region of interest" description="Disordered" evidence="2">
    <location>
        <begin position="407"/>
        <end position="427"/>
    </location>
</feature>
<keyword evidence="5" id="KW-1185">Reference proteome</keyword>
<feature type="domain" description="Cyclin C-terminal" evidence="3">
    <location>
        <begin position="274"/>
        <end position="407"/>
    </location>
</feature>
<feature type="compositionally biased region" description="Basic and acidic residues" evidence="2">
    <location>
        <begin position="417"/>
        <end position="427"/>
    </location>
</feature>
<evidence type="ECO:0000256" key="2">
    <source>
        <dbReference type="SAM" id="MobiDB-lite"/>
    </source>
</evidence>
<dbReference type="SUPFAM" id="SSF47954">
    <property type="entry name" value="Cyclin-like"/>
    <property type="match status" value="2"/>
</dbReference>
<evidence type="ECO:0000313" key="5">
    <source>
        <dbReference type="Proteomes" id="UP000785679"/>
    </source>
</evidence>
<dbReference type="EMBL" id="RRYP01019526">
    <property type="protein sequence ID" value="TNV73212.1"/>
    <property type="molecule type" value="Genomic_DNA"/>
</dbReference>
<dbReference type="InterPro" id="IPR006671">
    <property type="entry name" value="Cyclin_N"/>
</dbReference>
<dbReference type="InterPro" id="IPR036915">
    <property type="entry name" value="Cyclin-like_sf"/>
</dbReference>
<gene>
    <name evidence="4" type="ORF">FGO68_gene1133</name>
</gene>
<protein>
    <recommendedName>
        <fullName evidence="3">Cyclin C-terminal domain-containing protein</fullName>
    </recommendedName>
</protein>
<dbReference type="SMART" id="SM01332">
    <property type="entry name" value="Cyclin_C"/>
    <property type="match status" value="1"/>
</dbReference>
<dbReference type="Gene3D" id="1.10.472.10">
    <property type="entry name" value="Cyclin-like"/>
    <property type="match status" value="2"/>
</dbReference>
<dbReference type="Pfam" id="PF02984">
    <property type="entry name" value="Cyclin_C"/>
    <property type="match status" value="1"/>
</dbReference>
<proteinExistence type="predicted"/>
<evidence type="ECO:0000259" key="3">
    <source>
        <dbReference type="SMART" id="SM01332"/>
    </source>
</evidence>
<organism evidence="4 5">
    <name type="scientific">Halteria grandinella</name>
    <dbReference type="NCBI Taxonomy" id="5974"/>
    <lineage>
        <taxon>Eukaryota</taxon>
        <taxon>Sar</taxon>
        <taxon>Alveolata</taxon>
        <taxon>Ciliophora</taxon>
        <taxon>Intramacronucleata</taxon>
        <taxon>Spirotrichea</taxon>
        <taxon>Stichotrichia</taxon>
        <taxon>Sporadotrichida</taxon>
        <taxon>Halteriidae</taxon>
        <taxon>Halteria</taxon>
    </lineage>
</organism>
<feature type="compositionally biased region" description="Polar residues" evidence="2">
    <location>
        <begin position="13"/>
        <end position="23"/>
    </location>
</feature>
<reference evidence="4" key="1">
    <citation type="submission" date="2019-06" db="EMBL/GenBank/DDBJ databases">
        <authorList>
            <person name="Zheng W."/>
        </authorList>
    </citation>
    <scope>NUCLEOTIDE SEQUENCE</scope>
    <source>
        <strain evidence="4">QDHG01</strain>
    </source>
</reference>
<sequence length="427" mass="48748">MQRKAAKLGASGQPLSKSKTESNIRVPLHNHTLRSRPQNLPSKETKPLLQLSTSKDDSTLIMTGAEAHKEHNLSGLLGALSITQEESPSYFDPFSQAQKHLDTECNLKQFYPEMAQSMLTDLVGQEKANGLHINPYKKGSKQLIASHERAKIIEVLIVTAQSAGISDYALINGIYIFDKVMEGVKVKGGNLRKIEGNEFKIAAICLYLSAKFEDPKYPYFECYKNLILDKTRNKAKYYDQIAHAWPQHSTRSSEDLLDLELFIFKSLHYNLNQPISLKYYERFARCAFPPDSPTSLEDTALGLFLLFIACFYPGLHFNYPQSLLAAAAVHLTLRIRDSQWIWSDYLHREVTGYAEYQLRECSHRMVKKYVGLMVKDGERKKYWERLWLVERKFGGDGYYRVSAVRPRTEGGGGASKQSREIMRDKSQ</sequence>
<dbReference type="InterPro" id="IPR004367">
    <property type="entry name" value="Cyclin_C-dom"/>
</dbReference>
<feature type="region of interest" description="Disordered" evidence="2">
    <location>
        <begin position="1"/>
        <end position="46"/>
    </location>
</feature>
<comment type="caution">
    <text evidence="4">The sequence shown here is derived from an EMBL/GenBank/DDBJ whole genome shotgun (WGS) entry which is preliminary data.</text>
</comment>
<keyword evidence="1" id="KW-0195">Cyclin</keyword>
<dbReference type="OrthoDB" id="10638429at2759"/>
<name>A0A8J8NDY8_HALGN</name>
<accession>A0A8J8NDY8</accession>
<evidence type="ECO:0000256" key="1">
    <source>
        <dbReference type="ARBA" id="ARBA00023127"/>
    </source>
</evidence>